<sequence length="236" mass="27440">MIAKVTADRDISQKSILRRYMDLPKLLDLLHTRSLYFRRADGFSDRFEGALFPSLRKSLDEAFVQKLASDGADYFYRRAREGNYVSCWTIGATDNMALWQLYGGLKTSIAVTSTVDCLFECALFWNRSTHFHKVRYVDHRRVRNYVIGNYTDVLQYKSDAYKYEKELRVIVPQQEDGWEKNPIEVRLALPSVDTLVRGVIVAPEADSNFLEAVRELCKRYDLKAPVKRSRLSTYPK</sequence>
<accession>A0A1H2F6G6</accession>
<proteinExistence type="predicted"/>
<evidence type="ECO:0000313" key="2">
    <source>
        <dbReference type="Proteomes" id="UP000182882"/>
    </source>
</evidence>
<protein>
    <recommendedName>
        <fullName evidence="3">DUF2971 family protein</fullName>
    </recommendedName>
</protein>
<gene>
    <name evidence="1" type="ORF">SAMN05216406_1183</name>
</gene>
<evidence type="ECO:0008006" key="3">
    <source>
        <dbReference type="Google" id="ProtNLM"/>
    </source>
</evidence>
<dbReference type="AlphaFoldDB" id="A0A1H2F6G6"/>
<name>A0A1H2F6G6_9PROT</name>
<dbReference type="EMBL" id="FNLN01000018">
    <property type="protein sequence ID" value="SDU02578.1"/>
    <property type="molecule type" value="Genomic_DNA"/>
</dbReference>
<keyword evidence="2" id="KW-1185">Reference proteome</keyword>
<organism evidence="1 2">
    <name type="scientific">Nitrosomonas ureae</name>
    <dbReference type="NCBI Taxonomy" id="44577"/>
    <lineage>
        <taxon>Bacteria</taxon>
        <taxon>Pseudomonadati</taxon>
        <taxon>Pseudomonadota</taxon>
        <taxon>Betaproteobacteria</taxon>
        <taxon>Nitrosomonadales</taxon>
        <taxon>Nitrosomonadaceae</taxon>
        <taxon>Nitrosomonas</taxon>
    </lineage>
</organism>
<evidence type="ECO:0000313" key="1">
    <source>
        <dbReference type="EMBL" id="SDU02578.1"/>
    </source>
</evidence>
<reference evidence="2" key="1">
    <citation type="submission" date="2016-10" db="EMBL/GenBank/DDBJ databases">
        <authorList>
            <person name="Varghese N."/>
            <person name="Submissions S."/>
        </authorList>
    </citation>
    <scope>NUCLEOTIDE SEQUENCE [LARGE SCALE GENOMIC DNA]</scope>
    <source>
        <strain evidence="2">Nm10</strain>
    </source>
</reference>
<dbReference type="Proteomes" id="UP000182882">
    <property type="component" value="Unassembled WGS sequence"/>
</dbReference>